<dbReference type="Pfam" id="PF20431">
    <property type="entry name" value="E_motif"/>
    <property type="match status" value="1"/>
</dbReference>
<dbReference type="Pfam" id="PF20430">
    <property type="entry name" value="Eplus_motif"/>
    <property type="match status" value="1"/>
</dbReference>
<evidence type="ECO:0000256" key="4">
    <source>
        <dbReference type="SAM" id="SignalP"/>
    </source>
</evidence>
<keyword evidence="8" id="KW-1185">Reference proteome</keyword>
<dbReference type="InterPro" id="IPR032867">
    <property type="entry name" value="DYW_dom"/>
</dbReference>
<feature type="signal peptide" evidence="4">
    <location>
        <begin position="1"/>
        <end position="30"/>
    </location>
</feature>
<evidence type="ECO:0000313" key="7">
    <source>
        <dbReference type="EMBL" id="KAJ6808636.1"/>
    </source>
</evidence>
<gene>
    <name evidence="6" type="ORF">M6B38_164720</name>
    <name evidence="7" type="ORF">M6B38_164725</name>
</gene>
<dbReference type="PROSITE" id="PS51375">
    <property type="entry name" value="PPR"/>
    <property type="match status" value="3"/>
</dbReference>
<dbReference type="PANTHER" id="PTHR47926:SF436">
    <property type="entry name" value="PENTATRICOPEPTIDE REPEAT-CONTAINING PROTEIN ELI1, CHLOROPLASTIC-LIKE ISOFORM X2"/>
    <property type="match status" value="1"/>
</dbReference>
<dbReference type="PANTHER" id="PTHR47926">
    <property type="entry name" value="PENTATRICOPEPTIDE REPEAT-CONTAINING PROTEIN"/>
    <property type="match status" value="1"/>
</dbReference>
<dbReference type="EMBL" id="JANAVB010033220">
    <property type="protein sequence ID" value="KAJ6808635.1"/>
    <property type="molecule type" value="Genomic_DNA"/>
</dbReference>
<dbReference type="EMBL" id="JANAVB010033220">
    <property type="protein sequence ID" value="KAJ6808636.1"/>
    <property type="molecule type" value="Genomic_DNA"/>
</dbReference>
<dbReference type="FunFam" id="1.25.40.10:FF:000690">
    <property type="entry name" value="Pentatricopeptide repeat-containing protein"/>
    <property type="match status" value="1"/>
</dbReference>
<feature type="repeat" description="PPR" evidence="3">
    <location>
        <begin position="198"/>
        <end position="232"/>
    </location>
</feature>
<dbReference type="InterPro" id="IPR046960">
    <property type="entry name" value="PPR_At4g14850-like_plant"/>
</dbReference>
<comment type="similarity">
    <text evidence="1">Belongs to the PPR family. PCMP-H subfamily.</text>
</comment>
<evidence type="ECO:0000256" key="3">
    <source>
        <dbReference type="PROSITE-ProRule" id="PRU00708"/>
    </source>
</evidence>
<dbReference type="AlphaFoldDB" id="A0AAX6EX55"/>
<sequence>MQQQRVSIHHPLLTLLTSLTSLPQIKQAHAQLLTSGLFLHPFPPSKLLSLLLSTSSLSYADSVFLRSPSPPLFSYNSLIRAHSSPWSLLLFRSLLRSADPLPNHYTLTFLLAADGLSLTEVEEVRAHVLRRGFETNLFVSNALVKAYWTLGSPELAGKVFDGMLERDMYSWNSMIGGYVAVGDLRSARELFDGMPARDVVSWTSIVAGYVQVGCFMEALDMFNDMQHTGVAPNEFTLTAVLAACANLVALDQGRWIHMYIERADIKINDRLLAGLIDMYSKCGEIEIALRIFNSNDSVKHGIRPWNAMLGGFAIHGLSDKAIQLFEKMKARNIAPNEVTFVSLLSACSHGRLVDKGRLYFDWMKKIYGIDPKIEHYGCMVDLLGRAGLLKEAEEMISTMPMAPDIAIWGALLGACRIYKDMEMGERIGKLINKLEPKQVGCQVLLANLYSGSRRWDEAKHVRKKIEVGGGRKIPGCSSIELDGRFHQFLVGDRSHPQTKDIYSFLDDMAIRLTKAGYVPEVGEVLLDVDEEDKETALSTHSEKLAIAFGLINTPPGTPIRIVKNLRVCLDCHRVTKFISEVYGREIIVRDRMRFHHFRNGSCSCKDYW</sequence>
<keyword evidence="2" id="KW-0677">Repeat</keyword>
<comment type="caution">
    <text evidence="7">The sequence shown here is derived from an EMBL/GenBank/DDBJ whole genome shotgun (WGS) entry which is preliminary data.</text>
</comment>
<evidence type="ECO:0000256" key="2">
    <source>
        <dbReference type="ARBA" id="ARBA00022737"/>
    </source>
</evidence>
<dbReference type="NCBIfam" id="TIGR00756">
    <property type="entry name" value="PPR"/>
    <property type="match status" value="3"/>
</dbReference>
<dbReference type="InterPro" id="IPR046848">
    <property type="entry name" value="E_motif"/>
</dbReference>
<proteinExistence type="inferred from homology"/>
<reference evidence="7" key="2">
    <citation type="submission" date="2023-04" db="EMBL/GenBank/DDBJ databases">
        <authorList>
            <person name="Bruccoleri R.E."/>
            <person name="Oakeley E.J."/>
            <person name="Faust A.-M."/>
            <person name="Dessus-Babus S."/>
            <person name="Altorfer M."/>
            <person name="Burckhardt D."/>
            <person name="Oertli M."/>
            <person name="Naumann U."/>
            <person name="Petersen F."/>
            <person name="Wong J."/>
        </authorList>
    </citation>
    <scope>NUCLEOTIDE SEQUENCE</scope>
    <source>
        <strain evidence="7">GSM-AAB239-AS_SAM_17_03QT</strain>
        <tissue evidence="7">Leaf</tissue>
    </source>
</reference>
<dbReference type="InterPro" id="IPR011990">
    <property type="entry name" value="TPR-like_helical_dom_sf"/>
</dbReference>
<feature type="domain" description="DYW" evidence="5">
    <location>
        <begin position="516"/>
        <end position="608"/>
    </location>
</feature>
<dbReference type="GO" id="GO:0003729">
    <property type="term" value="F:mRNA binding"/>
    <property type="evidence" value="ECO:0007669"/>
    <property type="project" value="UniProtKB-ARBA"/>
</dbReference>
<protein>
    <submittedName>
        <fullName evidence="7">Pentatricopeptide repeat-containing protein</fullName>
    </submittedName>
</protein>
<dbReference type="GO" id="GO:0008270">
    <property type="term" value="F:zinc ion binding"/>
    <property type="evidence" value="ECO:0007669"/>
    <property type="project" value="InterPro"/>
</dbReference>
<reference evidence="7" key="1">
    <citation type="journal article" date="2023" name="GigaByte">
        <title>Genome assembly of the bearded iris, Iris pallida Lam.</title>
        <authorList>
            <person name="Bruccoleri R.E."/>
            <person name="Oakeley E.J."/>
            <person name="Faust A.M.E."/>
            <person name="Altorfer M."/>
            <person name="Dessus-Babus S."/>
            <person name="Burckhardt D."/>
            <person name="Oertli M."/>
            <person name="Naumann U."/>
            <person name="Petersen F."/>
            <person name="Wong J."/>
        </authorList>
    </citation>
    <scope>NUCLEOTIDE SEQUENCE</scope>
    <source>
        <strain evidence="7">GSM-AAB239-AS_SAM_17_03QT</strain>
    </source>
</reference>
<dbReference type="Pfam" id="PF01535">
    <property type="entry name" value="PPR"/>
    <property type="match status" value="3"/>
</dbReference>
<evidence type="ECO:0000256" key="1">
    <source>
        <dbReference type="ARBA" id="ARBA00006643"/>
    </source>
</evidence>
<evidence type="ECO:0000259" key="5">
    <source>
        <dbReference type="Pfam" id="PF14432"/>
    </source>
</evidence>
<evidence type="ECO:0000313" key="8">
    <source>
        <dbReference type="Proteomes" id="UP001140949"/>
    </source>
</evidence>
<keyword evidence="4" id="KW-0732">Signal</keyword>
<feature type="repeat" description="PPR" evidence="3">
    <location>
        <begin position="167"/>
        <end position="197"/>
    </location>
</feature>
<accession>A0AAX6EX55</accession>
<dbReference type="FunFam" id="1.25.40.10:FF:000348">
    <property type="entry name" value="Pentatricopeptide repeat-containing protein chloroplastic"/>
    <property type="match status" value="1"/>
</dbReference>
<dbReference type="Proteomes" id="UP001140949">
    <property type="component" value="Unassembled WGS sequence"/>
</dbReference>
<feature type="chain" id="PRO_5044718701" evidence="4">
    <location>
        <begin position="31"/>
        <end position="608"/>
    </location>
</feature>
<name>A0AAX6EX55_IRIPA</name>
<dbReference type="InterPro" id="IPR002885">
    <property type="entry name" value="PPR_rpt"/>
</dbReference>
<dbReference type="InterPro" id="IPR046849">
    <property type="entry name" value="E2_motif"/>
</dbReference>
<dbReference type="Pfam" id="PF13041">
    <property type="entry name" value="PPR_2"/>
    <property type="match status" value="2"/>
</dbReference>
<dbReference type="Pfam" id="PF14432">
    <property type="entry name" value="DYW_deaminase"/>
    <property type="match status" value="1"/>
</dbReference>
<organism evidence="7 8">
    <name type="scientific">Iris pallida</name>
    <name type="common">Sweet iris</name>
    <dbReference type="NCBI Taxonomy" id="29817"/>
    <lineage>
        <taxon>Eukaryota</taxon>
        <taxon>Viridiplantae</taxon>
        <taxon>Streptophyta</taxon>
        <taxon>Embryophyta</taxon>
        <taxon>Tracheophyta</taxon>
        <taxon>Spermatophyta</taxon>
        <taxon>Magnoliopsida</taxon>
        <taxon>Liliopsida</taxon>
        <taxon>Asparagales</taxon>
        <taxon>Iridaceae</taxon>
        <taxon>Iridoideae</taxon>
        <taxon>Irideae</taxon>
        <taxon>Iris</taxon>
    </lineage>
</organism>
<dbReference type="GO" id="GO:0009451">
    <property type="term" value="P:RNA modification"/>
    <property type="evidence" value="ECO:0007669"/>
    <property type="project" value="InterPro"/>
</dbReference>
<feature type="repeat" description="PPR" evidence="3">
    <location>
        <begin position="301"/>
        <end position="335"/>
    </location>
</feature>
<evidence type="ECO:0000313" key="6">
    <source>
        <dbReference type="EMBL" id="KAJ6808635.1"/>
    </source>
</evidence>
<dbReference type="Gene3D" id="1.25.40.10">
    <property type="entry name" value="Tetratricopeptide repeat domain"/>
    <property type="match status" value="2"/>
</dbReference>